<evidence type="ECO:0000313" key="15">
    <source>
        <dbReference type="Proteomes" id="UP001165060"/>
    </source>
</evidence>
<dbReference type="InterPro" id="IPR020617">
    <property type="entry name" value="Thiolase_C"/>
</dbReference>
<evidence type="ECO:0000256" key="2">
    <source>
        <dbReference type="ARBA" id="ARBA00010982"/>
    </source>
</evidence>
<comment type="caution">
    <text evidence="14">The sequence shown here is derived from an EMBL/GenBank/DDBJ whole genome shotgun (WGS) entry which is preliminary data.</text>
</comment>
<dbReference type="InterPro" id="IPR020610">
    <property type="entry name" value="Thiolase_AS"/>
</dbReference>
<dbReference type="InterPro" id="IPR002155">
    <property type="entry name" value="Thiolase"/>
</dbReference>
<dbReference type="CDD" id="cd00751">
    <property type="entry name" value="thiolase"/>
    <property type="match status" value="1"/>
</dbReference>
<evidence type="ECO:0000256" key="7">
    <source>
        <dbReference type="ARBA" id="ARBA00023140"/>
    </source>
</evidence>
<dbReference type="InterPro" id="IPR016039">
    <property type="entry name" value="Thiolase-like"/>
</dbReference>
<dbReference type="PROSITE" id="PS00737">
    <property type="entry name" value="THIOLASE_2"/>
    <property type="match status" value="1"/>
</dbReference>
<comment type="similarity">
    <text evidence="2 10">Belongs to the thiolase-like superfamily. Thiolase family.</text>
</comment>
<evidence type="ECO:0000259" key="12">
    <source>
        <dbReference type="Pfam" id="PF00108"/>
    </source>
</evidence>
<evidence type="ECO:0000256" key="8">
    <source>
        <dbReference type="ARBA" id="ARBA00023315"/>
    </source>
</evidence>
<evidence type="ECO:0000256" key="6">
    <source>
        <dbReference type="ARBA" id="ARBA00023098"/>
    </source>
</evidence>
<evidence type="ECO:0000256" key="10">
    <source>
        <dbReference type="RuleBase" id="RU003557"/>
    </source>
</evidence>
<dbReference type="EC" id="2.3.1.16" evidence="9"/>
<dbReference type="Gene3D" id="3.40.47.10">
    <property type="match status" value="2"/>
</dbReference>
<evidence type="ECO:0000256" key="5">
    <source>
        <dbReference type="ARBA" id="ARBA00022946"/>
    </source>
</evidence>
<protein>
    <recommendedName>
        <fullName evidence="9">acetyl-CoA C-acyltransferase</fullName>
        <ecNumber evidence="9">2.3.1.16</ecNumber>
    </recommendedName>
</protein>
<dbReference type="InterPro" id="IPR020616">
    <property type="entry name" value="Thiolase_N"/>
</dbReference>
<evidence type="ECO:0000256" key="4">
    <source>
        <dbReference type="ARBA" id="ARBA00022832"/>
    </source>
</evidence>
<dbReference type="Proteomes" id="UP001165060">
    <property type="component" value="Unassembled WGS sequence"/>
</dbReference>
<dbReference type="InterPro" id="IPR020613">
    <property type="entry name" value="Thiolase_CS"/>
</dbReference>
<evidence type="ECO:0000256" key="9">
    <source>
        <dbReference type="ARBA" id="ARBA00024073"/>
    </source>
</evidence>
<feature type="region of interest" description="Disordered" evidence="11">
    <location>
        <begin position="248"/>
        <end position="274"/>
    </location>
</feature>
<comment type="subcellular location">
    <subcellularLocation>
        <location evidence="1">Peroxisome</location>
    </subcellularLocation>
</comment>
<feature type="domain" description="Thiolase C-terminal" evidence="13">
    <location>
        <begin position="321"/>
        <end position="439"/>
    </location>
</feature>
<gene>
    <name evidence="14" type="ORF">TeGR_g8577</name>
</gene>
<accession>A0ABQ6N091</accession>
<feature type="domain" description="Thiolase N-terminal" evidence="12">
    <location>
        <begin position="13"/>
        <end position="313"/>
    </location>
</feature>
<sequence>MASPMASPMAQQVVVVSVSRTPLTRALRGASSAPYTASLISCVTADLLGRCALPAEADWAAVLDDVAVGNVMAGPGGGVAARIGVAAGIRQAAAGCSGDVAAPTLDPLKVPLKMVSRQCASGLQAAVDVACSIRAGLTSCGLALGVESMSYHPMEDFGKAPHVDEEHDGLPLANDGLPDEAYDDDPASNPEALHSSSNDAVMTPMGATSDFVAKEYGIKREEQDAFAAASHRKAAEAWEKGLFDYELCEAGSSPPPPAPTESRPYPDNGIRPSTTAASLKSLKPAFAAEGSTTAGNSSQLTDGCAGLLLMSRSLASSLSLPVLATFVSFAAAGVPPRLMGVGPVAAVPKALSLASLSVPDVDLWEVNEAFASQSLRCVSALGLPPEKVNVNGGAIALGHPLGCTGARQVVTLVSELGRRGGGVGVTTMCVGTGMGCAAVWKVERREEEGGASSKL</sequence>
<evidence type="ECO:0000256" key="1">
    <source>
        <dbReference type="ARBA" id="ARBA00004275"/>
    </source>
</evidence>
<dbReference type="PIRSF" id="PIRSF000429">
    <property type="entry name" value="Ac-CoA_Ac_transf"/>
    <property type="match status" value="1"/>
</dbReference>
<evidence type="ECO:0000256" key="3">
    <source>
        <dbReference type="ARBA" id="ARBA00022679"/>
    </source>
</evidence>
<dbReference type="SUPFAM" id="SSF53901">
    <property type="entry name" value="Thiolase-like"/>
    <property type="match status" value="1"/>
</dbReference>
<dbReference type="PROSITE" id="PS00099">
    <property type="entry name" value="THIOLASE_3"/>
    <property type="match status" value="1"/>
</dbReference>
<name>A0ABQ6N091_9STRA</name>
<keyword evidence="4" id="KW-0276">Fatty acid metabolism</keyword>
<keyword evidence="7" id="KW-0576">Peroxisome</keyword>
<proteinExistence type="inferred from homology"/>
<dbReference type="PANTHER" id="PTHR43853">
    <property type="entry name" value="3-KETOACYL-COA THIOLASE, PEROXISOMAL"/>
    <property type="match status" value="1"/>
</dbReference>
<dbReference type="Pfam" id="PF00108">
    <property type="entry name" value="Thiolase_N"/>
    <property type="match status" value="1"/>
</dbReference>
<organism evidence="14 15">
    <name type="scientific">Tetraparma gracilis</name>
    <dbReference type="NCBI Taxonomy" id="2962635"/>
    <lineage>
        <taxon>Eukaryota</taxon>
        <taxon>Sar</taxon>
        <taxon>Stramenopiles</taxon>
        <taxon>Ochrophyta</taxon>
        <taxon>Bolidophyceae</taxon>
        <taxon>Parmales</taxon>
        <taxon>Triparmaceae</taxon>
        <taxon>Tetraparma</taxon>
    </lineage>
</organism>
<dbReference type="PANTHER" id="PTHR43853:SF8">
    <property type="entry name" value="3-KETOACYL-COA THIOLASE, PEROXISOMAL"/>
    <property type="match status" value="1"/>
</dbReference>
<feature type="compositionally biased region" description="Acidic residues" evidence="11">
    <location>
        <begin position="177"/>
        <end position="186"/>
    </location>
</feature>
<reference evidence="14 15" key="1">
    <citation type="journal article" date="2023" name="Commun. Biol.">
        <title>Genome analysis of Parmales, the sister group of diatoms, reveals the evolutionary specialization of diatoms from phago-mixotrophs to photoautotrophs.</title>
        <authorList>
            <person name="Ban H."/>
            <person name="Sato S."/>
            <person name="Yoshikawa S."/>
            <person name="Yamada K."/>
            <person name="Nakamura Y."/>
            <person name="Ichinomiya M."/>
            <person name="Sato N."/>
            <person name="Blanc-Mathieu R."/>
            <person name="Endo H."/>
            <person name="Kuwata A."/>
            <person name="Ogata H."/>
        </authorList>
    </citation>
    <scope>NUCLEOTIDE SEQUENCE [LARGE SCALE GENOMIC DNA]</scope>
</reference>
<dbReference type="NCBIfam" id="TIGR01930">
    <property type="entry name" value="AcCoA-C-Actrans"/>
    <property type="match status" value="1"/>
</dbReference>
<keyword evidence="15" id="KW-1185">Reference proteome</keyword>
<evidence type="ECO:0000256" key="11">
    <source>
        <dbReference type="SAM" id="MobiDB-lite"/>
    </source>
</evidence>
<evidence type="ECO:0000259" key="13">
    <source>
        <dbReference type="Pfam" id="PF02803"/>
    </source>
</evidence>
<dbReference type="Pfam" id="PF02803">
    <property type="entry name" value="Thiolase_C"/>
    <property type="match status" value="1"/>
</dbReference>
<feature type="compositionally biased region" description="Basic and acidic residues" evidence="11">
    <location>
        <begin position="157"/>
        <end position="169"/>
    </location>
</feature>
<dbReference type="EMBL" id="BRYB01004765">
    <property type="protein sequence ID" value="GMI36425.1"/>
    <property type="molecule type" value="Genomic_DNA"/>
</dbReference>
<dbReference type="InterPro" id="IPR050215">
    <property type="entry name" value="Thiolase-like_sf_Thiolase"/>
</dbReference>
<evidence type="ECO:0000313" key="14">
    <source>
        <dbReference type="EMBL" id="GMI36425.1"/>
    </source>
</evidence>
<feature type="region of interest" description="Disordered" evidence="11">
    <location>
        <begin position="157"/>
        <end position="201"/>
    </location>
</feature>
<keyword evidence="5" id="KW-0809">Transit peptide</keyword>
<keyword evidence="8 10" id="KW-0012">Acyltransferase</keyword>
<keyword evidence="3 10" id="KW-0808">Transferase</keyword>
<keyword evidence="6" id="KW-0443">Lipid metabolism</keyword>